<dbReference type="GeneID" id="78315639"/>
<evidence type="ECO:0000313" key="2">
    <source>
        <dbReference type="Proteomes" id="UP000190423"/>
    </source>
</evidence>
<protein>
    <submittedName>
        <fullName evidence="1">Uncharacterized protein</fullName>
    </submittedName>
</protein>
<gene>
    <name evidence="1" type="ORF">SAMN02745149_00317</name>
</gene>
<sequence>MTKEEYDRLGHITETGNCCICGKEYTDYGNSTWGIWTAEEEKMAFGENKRCCSECIKIVNETRLEKATAIKEGKIESVKDDLFEVIYERRLKGLVEGGEFIIRVYDNGLYRKILLPRETYKGKKYKGERKDIVYGKELSVVTKLQEFYRENQEEIDSLSDRLNDPYDDRIYNEASIRFGKKLITGNSIFGAPPNEYYDEILEVKRTPEKDAVVQQIKKLWKLAQKIENGILEDAFPLYKKVKDDRRKRVARSLKISVEKIKEGTFCTASEHGVL</sequence>
<accession>A0A1T4JIJ2</accession>
<dbReference type="RefSeq" id="WP_078932227.1">
    <property type="nucleotide sequence ID" value="NZ_FUWG01000002.1"/>
</dbReference>
<reference evidence="1 2" key="1">
    <citation type="submission" date="2017-02" db="EMBL/GenBank/DDBJ databases">
        <authorList>
            <person name="Peterson S.W."/>
        </authorList>
    </citation>
    <scope>NUCLEOTIDE SEQUENCE [LARGE SCALE GENOMIC DNA]</scope>
    <source>
        <strain evidence="1 2">ATCC BAA-908</strain>
    </source>
</reference>
<dbReference type="Proteomes" id="UP000190423">
    <property type="component" value="Unassembled WGS sequence"/>
</dbReference>
<evidence type="ECO:0000313" key="1">
    <source>
        <dbReference type="EMBL" id="SJZ29877.1"/>
    </source>
</evidence>
<dbReference type="EMBL" id="FUWG01000002">
    <property type="protein sequence ID" value="SJZ29877.1"/>
    <property type="molecule type" value="Genomic_DNA"/>
</dbReference>
<proteinExistence type="predicted"/>
<dbReference type="STRING" id="261392.SAMN02745149_00317"/>
<dbReference type="AlphaFoldDB" id="A0A1T4JIJ2"/>
<name>A0A1T4JIJ2_TREPO</name>
<organism evidence="1 2">
    <name type="scientific">Treponema porcinum</name>
    <dbReference type="NCBI Taxonomy" id="261392"/>
    <lineage>
        <taxon>Bacteria</taxon>
        <taxon>Pseudomonadati</taxon>
        <taxon>Spirochaetota</taxon>
        <taxon>Spirochaetia</taxon>
        <taxon>Spirochaetales</taxon>
        <taxon>Treponemataceae</taxon>
        <taxon>Treponema</taxon>
    </lineage>
</organism>
<keyword evidence="2" id="KW-1185">Reference proteome</keyword>